<proteinExistence type="predicted"/>
<sequence length="343" mass="39569">MKKNPNKCRLLRVFEYMLNTDEEHPLNVTEIQQKLLEDGTCDKLPDRKSILRDWASINECGYELESCANHNKGKYMNGKQRTFEGYQLKMLADAVASARFLAADDARKLGDAIMTLGTESDKELLKKAVIRDESLNVATKQAKYNFDRILEAIRERKQISFQYNDKHLAKPAQEDLRNDGMIYYVSPYYLVPAKNDYYVIACTGEYKNFSHYRVSRMINVKETELAAKDIKLNETYKKLLADGKGISDYLREHINMWFGDTQRVNLHCRQRTRLDVLGTFGNLLNISDCKNDKEYFTTSVQVQAEGGFFNWVAGMGGNVIITGPECVREAYKKYLESQLALYK</sequence>
<organism evidence="2">
    <name type="scientific">Phascolarctobacterium succinatutens CAG:287</name>
    <dbReference type="NCBI Taxonomy" id="1263101"/>
    <lineage>
        <taxon>Bacteria</taxon>
        <taxon>Bacillati</taxon>
        <taxon>Bacillota</taxon>
        <taxon>Negativicutes</taxon>
        <taxon>Acidaminococcales</taxon>
        <taxon>Acidaminococcaceae</taxon>
        <taxon>Phascolarctobacterium</taxon>
    </lineage>
</organism>
<dbReference type="InterPro" id="IPR026881">
    <property type="entry name" value="WYL_dom"/>
</dbReference>
<evidence type="ECO:0000259" key="1">
    <source>
        <dbReference type="Pfam" id="PF13280"/>
    </source>
</evidence>
<dbReference type="RefSeq" id="WP_021720457.1">
    <property type="nucleotide sequence ID" value="NZ_FR892800.1"/>
</dbReference>
<dbReference type="HOGENOM" id="CLU_053686_0_0_9"/>
<name>R6WP93_9FIRM</name>
<dbReference type="PROSITE" id="PS52050">
    <property type="entry name" value="WYL"/>
    <property type="match status" value="1"/>
</dbReference>
<dbReference type="EMBL" id="CBGL010000142">
    <property type="protein sequence ID" value="CDD13058.1"/>
    <property type="molecule type" value="Genomic_DNA"/>
</dbReference>
<reference evidence="2" key="1">
    <citation type="submission" date="2012-11" db="EMBL/GenBank/DDBJ databases">
        <title>Dependencies among metagenomic species, viruses, plasmids and units of genetic variation.</title>
        <authorList>
            <person name="Nielsen H.B."/>
            <person name="Almeida M."/>
            <person name="Juncker A.S."/>
            <person name="Rasmussen S."/>
            <person name="Li J."/>
            <person name="Sunagawa S."/>
            <person name="Plichta D."/>
            <person name="Gautier L."/>
            <person name="Le Chatelier E."/>
            <person name="Peletier E."/>
            <person name="Bonde I."/>
            <person name="Nielsen T."/>
            <person name="Manichanh C."/>
            <person name="Arumugam M."/>
            <person name="Batto J."/>
            <person name="Santos M.B.Q.D."/>
            <person name="Blom N."/>
            <person name="Borruel N."/>
            <person name="Burgdorf K.S."/>
            <person name="Boumezbeur F."/>
            <person name="Casellas F."/>
            <person name="Dore J."/>
            <person name="Guarner F."/>
            <person name="Hansen T."/>
            <person name="Hildebrand F."/>
            <person name="Kaas R.S."/>
            <person name="Kennedy S."/>
            <person name="Kristiansen K."/>
            <person name="Kultima J.R."/>
            <person name="Leonard P."/>
            <person name="Levenez F."/>
            <person name="Lund O."/>
            <person name="Moumen B."/>
            <person name="Le Paslier D."/>
            <person name="Pons N."/>
            <person name="Pedersen O."/>
            <person name="Prifti E."/>
            <person name="Qin J."/>
            <person name="Raes J."/>
            <person name="Tap J."/>
            <person name="Tims S."/>
            <person name="Ussery D.W."/>
            <person name="Yamada T."/>
            <person name="MetaHit consortium"/>
            <person name="Renault P."/>
            <person name="Sicheritz-Ponten T."/>
            <person name="Bork P."/>
            <person name="Wang J."/>
            <person name="Brunak S."/>
            <person name="Ehrlich S.D."/>
        </authorList>
    </citation>
    <scope>NUCLEOTIDE SEQUENCE [LARGE SCALE GENOMIC DNA]</scope>
</reference>
<dbReference type="Pfam" id="PF13280">
    <property type="entry name" value="WYL"/>
    <property type="match status" value="1"/>
</dbReference>
<protein>
    <recommendedName>
        <fullName evidence="1">WYL domain-containing protein</fullName>
    </recommendedName>
</protein>
<gene>
    <name evidence="2" type="ORF">BN587_01406</name>
</gene>
<accession>R6WP93</accession>
<dbReference type="AlphaFoldDB" id="R6WP93"/>
<dbReference type="Proteomes" id="UP000014937">
    <property type="component" value="Unassembled WGS sequence"/>
</dbReference>
<comment type="caution">
    <text evidence="2">The sequence shown here is derived from an EMBL/GenBank/DDBJ whole genome shotgun (WGS) entry which is preliminary data.</text>
</comment>
<feature type="domain" description="WYL" evidence="1">
    <location>
        <begin position="145"/>
        <end position="221"/>
    </location>
</feature>
<evidence type="ECO:0000313" key="2">
    <source>
        <dbReference type="EMBL" id="CDD13058.1"/>
    </source>
</evidence>